<gene>
    <name evidence="1" type="ORF">F383_31989</name>
</gene>
<proteinExistence type="predicted"/>
<dbReference type="Proteomes" id="UP000032142">
    <property type="component" value="Unassembled WGS sequence"/>
</dbReference>
<accession>A0A0B0PRP9</accession>
<protein>
    <submittedName>
        <fullName evidence="1">Olfactory receptor 3A2</fullName>
    </submittedName>
</protein>
<organism evidence="1 2">
    <name type="scientific">Gossypium arboreum</name>
    <name type="common">Tree cotton</name>
    <name type="synonym">Gossypium nanking</name>
    <dbReference type="NCBI Taxonomy" id="29729"/>
    <lineage>
        <taxon>Eukaryota</taxon>
        <taxon>Viridiplantae</taxon>
        <taxon>Streptophyta</taxon>
        <taxon>Embryophyta</taxon>
        <taxon>Tracheophyta</taxon>
        <taxon>Spermatophyta</taxon>
        <taxon>Magnoliopsida</taxon>
        <taxon>eudicotyledons</taxon>
        <taxon>Gunneridae</taxon>
        <taxon>Pentapetalae</taxon>
        <taxon>rosids</taxon>
        <taxon>malvids</taxon>
        <taxon>Malvales</taxon>
        <taxon>Malvaceae</taxon>
        <taxon>Malvoideae</taxon>
        <taxon>Gossypium</taxon>
    </lineage>
</organism>
<keyword evidence="1" id="KW-0675">Receptor</keyword>
<dbReference type="AlphaFoldDB" id="A0A0B0PRP9"/>
<dbReference type="EMBL" id="KN435006">
    <property type="protein sequence ID" value="KHG26081.1"/>
    <property type="molecule type" value="Genomic_DNA"/>
</dbReference>
<reference evidence="2" key="1">
    <citation type="submission" date="2014-09" db="EMBL/GenBank/DDBJ databases">
        <authorList>
            <person name="Mudge J."/>
            <person name="Ramaraj T."/>
            <person name="Lindquist I.E."/>
            <person name="Bharti A.K."/>
            <person name="Sundararajan A."/>
            <person name="Cameron C.T."/>
            <person name="Woodward J.E."/>
            <person name="May G.D."/>
            <person name="Brubaker C."/>
            <person name="Broadhvest J."/>
            <person name="Wilkins T.A."/>
        </authorList>
    </citation>
    <scope>NUCLEOTIDE SEQUENCE</scope>
    <source>
        <strain evidence="2">cv. AKA8401</strain>
    </source>
</reference>
<name>A0A0B0PRP9_GOSAR</name>
<evidence type="ECO:0000313" key="2">
    <source>
        <dbReference type="Proteomes" id="UP000032142"/>
    </source>
</evidence>
<evidence type="ECO:0000313" key="1">
    <source>
        <dbReference type="EMBL" id="KHG26081.1"/>
    </source>
</evidence>
<sequence>MYIELMRTSWDEMNLWFIHLAQVGDCQRFYYTIKLSFGVQKFFSASVHVISPNILSFEGCLKQLLSHTVSMSSISYCDPPLISLIPK</sequence>
<keyword evidence="2" id="KW-1185">Reference proteome</keyword>